<feature type="transmembrane region" description="Helical" evidence="1">
    <location>
        <begin position="171"/>
        <end position="191"/>
    </location>
</feature>
<dbReference type="EMBL" id="JBANRG010000061">
    <property type="protein sequence ID" value="KAK7441795.1"/>
    <property type="molecule type" value="Genomic_DNA"/>
</dbReference>
<feature type="transmembrane region" description="Helical" evidence="1">
    <location>
        <begin position="302"/>
        <end position="321"/>
    </location>
</feature>
<accession>A0ABR1IWK5</accession>
<evidence type="ECO:0000313" key="3">
    <source>
        <dbReference type="EMBL" id="KAK7460462.1"/>
    </source>
</evidence>
<keyword evidence="4" id="KW-1185">Reference proteome</keyword>
<comment type="caution">
    <text evidence="2">The sequence shown here is derived from an EMBL/GenBank/DDBJ whole genome shotgun (WGS) entry which is preliminary data.</text>
</comment>
<feature type="transmembrane region" description="Helical" evidence="1">
    <location>
        <begin position="276"/>
        <end position="296"/>
    </location>
</feature>
<dbReference type="Proteomes" id="UP001498398">
    <property type="component" value="Unassembled WGS sequence"/>
</dbReference>
<keyword evidence="1" id="KW-0472">Membrane</keyword>
<protein>
    <submittedName>
        <fullName evidence="2">Uncharacterized protein</fullName>
    </submittedName>
</protein>
<evidence type="ECO:0000256" key="1">
    <source>
        <dbReference type="SAM" id="Phobius"/>
    </source>
</evidence>
<evidence type="ECO:0000313" key="4">
    <source>
        <dbReference type="Proteomes" id="UP001498398"/>
    </source>
</evidence>
<keyword evidence="1" id="KW-0812">Transmembrane</keyword>
<sequence length="476" mass="53965">MAPIPQDVLLNNSTFQLNSSGLAGFFGGDEAISAMNTVQFYQGRRFMGFYNSPGGFRMAKHYGRLAKSRLWRGFYPDVYLDPHEVFNLDGSSPDFWGARSGAVLKRIGHLGYLFFKEMKDRPSKFTKVYSSRPAIKLSRLTVVKLNSITLPPNDPQLGVPSTPVSLFKIHVLLLNAIPMLFSIGTAVVSILSERPDWYAFSLILVGMIAHGLTCLVLGSGKIRVDFVTPASESRADGLMTMGDRVLIVLGQGKELSQLTRATMTVEFPAWVRWGDYWIVGFCGIFLMVQLLAQIFLISRATLFGQILFLSSFLVSWLYNTYMSAIDKEDLQRRALGKKVWNADKQVQGYTFQNHTTMVIAMLHILQPGKGVAEQFLDQHIPIHTPEWKSFKRAVTREYENERFLSDPPSAHNYKGIVANMYSDWRDAVEFYKEFRPRDDDTMLEKTVDDIEGDGYPSLSYESPPTKMMMDETWVQI</sequence>
<organism evidence="2 4">
    <name type="scientific">Marasmiellus scandens</name>
    <dbReference type="NCBI Taxonomy" id="2682957"/>
    <lineage>
        <taxon>Eukaryota</taxon>
        <taxon>Fungi</taxon>
        <taxon>Dikarya</taxon>
        <taxon>Basidiomycota</taxon>
        <taxon>Agaricomycotina</taxon>
        <taxon>Agaricomycetes</taxon>
        <taxon>Agaricomycetidae</taxon>
        <taxon>Agaricales</taxon>
        <taxon>Marasmiineae</taxon>
        <taxon>Omphalotaceae</taxon>
        <taxon>Marasmiellus</taxon>
    </lineage>
</organism>
<evidence type="ECO:0000313" key="2">
    <source>
        <dbReference type="EMBL" id="KAK7441795.1"/>
    </source>
</evidence>
<gene>
    <name evidence="3" type="ORF">VKT23_009183</name>
    <name evidence="2" type="ORF">VKT23_016457</name>
</gene>
<dbReference type="EMBL" id="JBANRG010000015">
    <property type="protein sequence ID" value="KAK7460462.1"/>
    <property type="molecule type" value="Genomic_DNA"/>
</dbReference>
<reference evidence="2 4" key="1">
    <citation type="submission" date="2024-01" db="EMBL/GenBank/DDBJ databases">
        <title>A draft genome for the cacao thread blight pathogen Marasmiellus scandens.</title>
        <authorList>
            <person name="Baruah I.K."/>
            <person name="Leung J."/>
            <person name="Bukari Y."/>
            <person name="Amoako-Attah I."/>
            <person name="Meinhardt L.W."/>
            <person name="Bailey B.A."/>
            <person name="Cohen S.P."/>
        </authorList>
    </citation>
    <scope>NUCLEOTIDE SEQUENCE [LARGE SCALE GENOMIC DNA]</scope>
    <source>
        <strain evidence="2 4">GH-19</strain>
    </source>
</reference>
<feature type="transmembrane region" description="Helical" evidence="1">
    <location>
        <begin position="197"/>
        <end position="218"/>
    </location>
</feature>
<keyword evidence="1" id="KW-1133">Transmembrane helix</keyword>
<name>A0ABR1IWK5_9AGAR</name>
<proteinExistence type="predicted"/>